<accession>A0A183GAN7</accession>
<organism evidence="2 3">
    <name type="scientific">Heligmosomoides polygyrus</name>
    <name type="common">Parasitic roundworm</name>
    <dbReference type="NCBI Taxonomy" id="6339"/>
    <lineage>
        <taxon>Eukaryota</taxon>
        <taxon>Metazoa</taxon>
        <taxon>Ecdysozoa</taxon>
        <taxon>Nematoda</taxon>
        <taxon>Chromadorea</taxon>
        <taxon>Rhabditida</taxon>
        <taxon>Rhabditina</taxon>
        <taxon>Rhabditomorpha</taxon>
        <taxon>Strongyloidea</taxon>
        <taxon>Heligmosomidae</taxon>
        <taxon>Heligmosomoides</taxon>
    </lineage>
</organism>
<dbReference type="AlphaFoldDB" id="A0A183GAN7"/>
<reference evidence="1 2" key="1">
    <citation type="submission" date="2018-11" db="EMBL/GenBank/DDBJ databases">
        <authorList>
            <consortium name="Pathogen Informatics"/>
        </authorList>
    </citation>
    <scope>NUCLEOTIDE SEQUENCE [LARGE SCALE GENOMIC DNA]</scope>
</reference>
<accession>A0A3P8AI69</accession>
<evidence type="ECO:0000313" key="3">
    <source>
        <dbReference type="WBParaSite" id="HPBE_0001909801-mRNA-1"/>
    </source>
</evidence>
<dbReference type="WBParaSite" id="HPBE_0001909801-mRNA-1">
    <property type="protein sequence ID" value="HPBE_0001909801-mRNA-1"/>
    <property type="gene ID" value="HPBE_0001909801"/>
</dbReference>
<reference evidence="3" key="2">
    <citation type="submission" date="2019-09" db="UniProtKB">
        <authorList>
            <consortium name="WormBaseParasite"/>
        </authorList>
    </citation>
    <scope>IDENTIFICATION</scope>
</reference>
<keyword evidence="2" id="KW-1185">Reference proteome</keyword>
<proteinExistence type="predicted"/>
<name>A0A183GAN7_HELPZ</name>
<sequence length="123" mass="13910">MPASGSSKSQIDFVLVKDRDRSLVRDTKIVLYETVAPQQRPLICALKIAPPSVKKVERCGAPRIKWSRMRENEAAITSRVRLPTVTNVDETWKKATDAIRQAALSELGITKPVRRKVDKQTWL</sequence>
<dbReference type="OrthoDB" id="5856395at2759"/>
<evidence type="ECO:0000313" key="1">
    <source>
        <dbReference type="EMBL" id="VDP14022.1"/>
    </source>
</evidence>
<evidence type="ECO:0000313" key="2">
    <source>
        <dbReference type="Proteomes" id="UP000050761"/>
    </source>
</evidence>
<gene>
    <name evidence="1" type="ORF">HPBE_LOCUS19097</name>
</gene>
<protein>
    <submittedName>
        <fullName evidence="1 3">Uncharacterized protein</fullName>
    </submittedName>
</protein>
<dbReference type="Proteomes" id="UP000050761">
    <property type="component" value="Unassembled WGS sequence"/>
</dbReference>
<dbReference type="EMBL" id="UZAH01031136">
    <property type="protein sequence ID" value="VDP14022.1"/>
    <property type="molecule type" value="Genomic_DNA"/>
</dbReference>